<accession>A0ABS5XLK4</accession>
<protein>
    <submittedName>
        <fullName evidence="3">Uncharacterized protein</fullName>
    </submittedName>
</protein>
<keyword evidence="4" id="KW-1185">Reference proteome</keyword>
<dbReference type="EMBL" id="JAGTIS010000014">
    <property type="protein sequence ID" value="MBT8768586.1"/>
    <property type="molecule type" value="Genomic_DNA"/>
</dbReference>
<feature type="region of interest" description="Disordered" evidence="2">
    <location>
        <begin position="93"/>
        <end position="197"/>
    </location>
</feature>
<reference evidence="3 4" key="1">
    <citation type="submission" date="2021-04" db="EMBL/GenBank/DDBJ databases">
        <title>Pseudomonas boanensis sp. nov., a bacterium isolated from river water used for household purposes in Boane District, Mozambique.</title>
        <authorList>
            <person name="Nicklasson M."/>
            <person name="Martin-Rodriguez A.J."/>
            <person name="Thorell K."/>
            <person name="Neves L."/>
            <person name="Mussagy A."/>
            <person name="Rydberg H.A."/>
            <person name="Hernroth B."/>
            <person name="Svensson-Stadler L."/>
            <person name="Sjoling A."/>
        </authorList>
    </citation>
    <scope>NUCLEOTIDE SEQUENCE [LARGE SCALE GENOMIC DNA]</scope>
    <source>
        <strain evidence="3 4">DB1</strain>
    </source>
</reference>
<keyword evidence="1" id="KW-0175">Coiled coil</keyword>
<organism evidence="3 4">
    <name type="scientific">Metapseudomonas boanensis</name>
    <dbReference type="NCBI Taxonomy" id="2822138"/>
    <lineage>
        <taxon>Bacteria</taxon>
        <taxon>Pseudomonadati</taxon>
        <taxon>Pseudomonadota</taxon>
        <taxon>Gammaproteobacteria</taxon>
        <taxon>Pseudomonadales</taxon>
        <taxon>Pseudomonadaceae</taxon>
        <taxon>Metapseudomonas</taxon>
    </lineage>
</organism>
<sequence>MSETELINFHFIDLKGPIAGPDEQPADVSEHRTLSISKGSILKLIASRESTNIGDPVPGMTPSPIDTQLAPPPQSGLLTGSALDATYSLPTISAQASGESESSKAAEPAQQLENTPETDLEADLTEQVALNESEQEPAASEPQAQASLPDPESPTEAPIVGAEAEAPAASDLETHDLLKLRPPAADASAEPDHDDTAPVKVAAEPLPVHMTETDLETTAVSDTDSVLGDVQATLNSLADMAKGLTQQKLEAVKQQESLDQRKSHLCEKERLLAEKDEQLRALETRLHLEASAIERAAEDNARALSERSAALKALAENVEARDRSTAKFAESLRQEKLRYETKAEQLRKQAEALDDREASLNRKEEELAEKLKQLISAKDRFRSIVKTFNETVQFNNTLNAISSTVLDDTSL</sequence>
<evidence type="ECO:0000256" key="1">
    <source>
        <dbReference type="SAM" id="Coils"/>
    </source>
</evidence>
<feature type="compositionally biased region" description="Low complexity" evidence="2">
    <location>
        <begin position="93"/>
        <end position="111"/>
    </location>
</feature>
<proteinExistence type="predicted"/>
<gene>
    <name evidence="3" type="ORF">J7302_20965</name>
</gene>
<feature type="coiled-coil region" evidence="1">
    <location>
        <begin position="301"/>
        <end position="380"/>
    </location>
</feature>
<comment type="caution">
    <text evidence="3">The sequence shown here is derived from an EMBL/GenBank/DDBJ whole genome shotgun (WGS) entry which is preliminary data.</text>
</comment>
<evidence type="ECO:0000256" key="2">
    <source>
        <dbReference type="SAM" id="MobiDB-lite"/>
    </source>
</evidence>
<dbReference type="Proteomes" id="UP001519667">
    <property type="component" value="Unassembled WGS sequence"/>
</dbReference>
<evidence type="ECO:0000313" key="3">
    <source>
        <dbReference type="EMBL" id="MBT8768586.1"/>
    </source>
</evidence>
<feature type="region of interest" description="Disordered" evidence="2">
    <location>
        <begin position="51"/>
        <end position="80"/>
    </location>
</feature>
<name>A0ABS5XLK4_9GAMM</name>
<dbReference type="RefSeq" id="WP_215379110.1">
    <property type="nucleotide sequence ID" value="NZ_JAGTIS010000014.1"/>
</dbReference>
<evidence type="ECO:0000313" key="4">
    <source>
        <dbReference type="Proteomes" id="UP001519667"/>
    </source>
</evidence>
<feature type="compositionally biased region" description="Low complexity" evidence="2">
    <location>
        <begin position="136"/>
        <end position="147"/>
    </location>
</feature>